<dbReference type="PROSITE" id="PS51186">
    <property type="entry name" value="GNAT"/>
    <property type="match status" value="1"/>
</dbReference>
<dbReference type="GO" id="GO:0016747">
    <property type="term" value="F:acyltransferase activity, transferring groups other than amino-acyl groups"/>
    <property type="evidence" value="ECO:0007669"/>
    <property type="project" value="InterPro"/>
</dbReference>
<comment type="caution">
    <text evidence="2">The sequence shown here is derived from an EMBL/GenBank/DDBJ whole genome shotgun (WGS) entry which is preliminary data.</text>
</comment>
<keyword evidence="3" id="KW-1185">Reference proteome</keyword>
<reference evidence="2 3" key="1">
    <citation type="submission" date="2019-02" db="EMBL/GenBank/DDBJ databases">
        <title>Sequencing the genomes of 1000 actinobacteria strains.</title>
        <authorList>
            <person name="Klenk H.-P."/>
        </authorList>
    </citation>
    <scope>NUCLEOTIDE SEQUENCE [LARGE SCALE GENOMIC DNA]</scope>
    <source>
        <strain evidence="2 3">DSM 45779</strain>
    </source>
</reference>
<dbReference type="InterPro" id="IPR016181">
    <property type="entry name" value="Acyl_CoA_acyltransferase"/>
</dbReference>
<accession>A0A4Q7UZL0</accession>
<proteinExistence type="predicted"/>
<sequence length="234" mass="24537">MIGPMDDPMANPVSAALHGPLRAFGDRRGRAVRFDPDVSPFAGLPAEPGDQDWADLAVLAGPGETVVLAGPGAVPPQGWEVVRALDGVQMDGAAVTTATDPGIVELGVGDRTAMAALVERTKPGPWGPRTAELGTYLGVRRDGELVAMAGERLRIPGRTEISAVCTDPSARGQGLAERLVRAVAARIVARGDLPMLHASAVNEPALRVYRRMGFVLTRPMRFDLLRTPVGTPAG</sequence>
<dbReference type="Proteomes" id="UP000291591">
    <property type="component" value="Unassembled WGS sequence"/>
</dbReference>
<feature type="domain" description="N-acetyltransferase" evidence="1">
    <location>
        <begin position="90"/>
        <end position="234"/>
    </location>
</feature>
<dbReference type="AlphaFoldDB" id="A0A4Q7UZL0"/>
<evidence type="ECO:0000313" key="2">
    <source>
        <dbReference type="EMBL" id="RZT86584.1"/>
    </source>
</evidence>
<evidence type="ECO:0000313" key="3">
    <source>
        <dbReference type="Proteomes" id="UP000291591"/>
    </source>
</evidence>
<dbReference type="Pfam" id="PF08445">
    <property type="entry name" value="FR47"/>
    <property type="match status" value="1"/>
</dbReference>
<evidence type="ECO:0000259" key="1">
    <source>
        <dbReference type="PROSITE" id="PS51186"/>
    </source>
</evidence>
<dbReference type="SUPFAM" id="SSF55729">
    <property type="entry name" value="Acyl-CoA N-acyltransferases (Nat)"/>
    <property type="match status" value="1"/>
</dbReference>
<dbReference type="CDD" id="cd04301">
    <property type="entry name" value="NAT_SF"/>
    <property type="match status" value="1"/>
</dbReference>
<protein>
    <submittedName>
        <fullName evidence="2">FR47-like protein</fullName>
    </submittedName>
</protein>
<dbReference type="Gene3D" id="3.40.630.30">
    <property type="match status" value="1"/>
</dbReference>
<name>A0A4Q7UZL0_PSEST</name>
<dbReference type="EMBL" id="SHKL01000001">
    <property type="protein sequence ID" value="RZT86584.1"/>
    <property type="molecule type" value="Genomic_DNA"/>
</dbReference>
<gene>
    <name evidence="2" type="ORF">EV383_3481</name>
</gene>
<organism evidence="2 3">
    <name type="scientific">Pseudonocardia sediminis</name>
    <dbReference type="NCBI Taxonomy" id="1397368"/>
    <lineage>
        <taxon>Bacteria</taxon>
        <taxon>Bacillati</taxon>
        <taxon>Actinomycetota</taxon>
        <taxon>Actinomycetes</taxon>
        <taxon>Pseudonocardiales</taxon>
        <taxon>Pseudonocardiaceae</taxon>
        <taxon>Pseudonocardia</taxon>
    </lineage>
</organism>
<dbReference type="InterPro" id="IPR013653">
    <property type="entry name" value="GCN5-like_dom"/>
</dbReference>
<dbReference type="InterPro" id="IPR000182">
    <property type="entry name" value="GNAT_dom"/>
</dbReference>